<dbReference type="Proteomes" id="UP000006718">
    <property type="component" value="Chromosome 13"/>
</dbReference>
<dbReference type="VEuPathDB" id="HostDB:ENSMMUG00000062644"/>
<dbReference type="Ensembl" id="ENSMMUT00000081644.1">
    <property type="protein sequence ID" value="ENSMMUP00000072320.1"/>
    <property type="gene ID" value="ENSMMUG00000062644.1"/>
</dbReference>
<reference evidence="1" key="4">
    <citation type="submission" date="2025-09" db="UniProtKB">
        <authorList>
            <consortium name="Ensembl"/>
        </authorList>
    </citation>
    <scope>IDENTIFICATION</scope>
    <source>
        <strain evidence="1">17573</strain>
    </source>
</reference>
<organism evidence="1 2">
    <name type="scientific">Macaca mulatta</name>
    <name type="common">Rhesus macaque</name>
    <dbReference type="NCBI Taxonomy" id="9544"/>
    <lineage>
        <taxon>Eukaryota</taxon>
        <taxon>Metazoa</taxon>
        <taxon>Chordata</taxon>
        <taxon>Craniata</taxon>
        <taxon>Vertebrata</taxon>
        <taxon>Euteleostomi</taxon>
        <taxon>Mammalia</taxon>
        <taxon>Eutheria</taxon>
        <taxon>Euarchontoglires</taxon>
        <taxon>Primates</taxon>
        <taxon>Haplorrhini</taxon>
        <taxon>Catarrhini</taxon>
        <taxon>Cercopithecidae</taxon>
        <taxon>Cercopithecinae</taxon>
        <taxon>Macaca</taxon>
    </lineage>
</organism>
<dbReference type="OMA" id="DANQNIH"/>
<dbReference type="PANTHER" id="PTHR46254:SF11">
    <property type="entry name" value="SECRETED PROTEIN"/>
    <property type="match status" value="1"/>
</dbReference>
<dbReference type="AlphaFoldDB" id="A0A5F8A4N2"/>
<keyword evidence="2" id="KW-1185">Reference proteome</keyword>
<dbReference type="InParanoid" id="A0A5F8A4N2"/>
<dbReference type="Bgee" id="ENSMMUG00000062644">
    <property type="expression patterns" value="Expressed in cerebellar cortex"/>
</dbReference>
<reference evidence="1" key="2">
    <citation type="submission" date="2019-01" db="EMBL/GenBank/DDBJ databases">
        <authorList>
            <person name="Graves T."/>
            <person name="Eichler E.E."/>
            <person name="Wilson R.K."/>
        </authorList>
    </citation>
    <scope>NUCLEOTIDE SEQUENCE [LARGE SCALE GENOMIC DNA]</scope>
    <source>
        <strain evidence="1">17573</strain>
    </source>
</reference>
<accession>A0A5F8A4N2</accession>
<name>A0A5F8A4N2_MACMU</name>
<dbReference type="GeneTree" id="ENSGT00940000161627"/>
<dbReference type="PANTHER" id="PTHR46254">
    <property type="entry name" value="PROTEIN GVQW1-RELATED"/>
    <property type="match status" value="1"/>
</dbReference>
<reference evidence="2" key="1">
    <citation type="journal article" date="2007" name="Science">
        <title>Evolutionary and biomedical insights from the rhesus macaque genome.</title>
        <authorList>
            <person name="Gibbs R.A."/>
            <person name="Rogers J."/>
            <person name="Katze M.G."/>
            <person name="Bumgarner R."/>
            <person name="Weinstock G.M."/>
            <person name="Mardis E.R."/>
            <person name="Remington K.A."/>
            <person name="Strausberg R.L."/>
            <person name="Venter J.C."/>
            <person name="Wilson R.K."/>
            <person name="Batzer M.A."/>
            <person name="Bustamante C.D."/>
            <person name="Eichler E.E."/>
            <person name="Hahn M.W."/>
            <person name="Hardison R.C."/>
            <person name="Makova K.D."/>
            <person name="Miller W."/>
            <person name="Milosavljevic A."/>
            <person name="Palermo R.E."/>
            <person name="Siepel A."/>
            <person name="Sikela J.M."/>
            <person name="Attaway T."/>
            <person name="Bell S."/>
            <person name="Bernard K.E."/>
            <person name="Buhay C.J."/>
            <person name="Chandrabose M.N."/>
            <person name="Dao M."/>
            <person name="Davis C."/>
            <person name="Delehaunty K.D."/>
            <person name="Ding Y."/>
            <person name="Dinh H.H."/>
            <person name="Dugan-Rocha S."/>
            <person name="Fulton L.A."/>
            <person name="Gabisi R.A."/>
            <person name="Garner T.T."/>
            <person name="Godfrey J."/>
            <person name="Hawes A.C."/>
            <person name="Hernandez J."/>
            <person name="Hines S."/>
            <person name="Holder M."/>
            <person name="Hume J."/>
            <person name="Jhangiani S.N."/>
            <person name="Joshi V."/>
            <person name="Khan Z.M."/>
            <person name="Kirkness E.F."/>
            <person name="Cree A."/>
            <person name="Fowler R.G."/>
            <person name="Lee S."/>
            <person name="Lewis L.R."/>
            <person name="Li Z."/>
            <person name="Liu Y.-S."/>
            <person name="Moore S.M."/>
            <person name="Muzny D."/>
            <person name="Nazareth L.V."/>
            <person name="Ngo D.N."/>
            <person name="Okwuonu G.O."/>
            <person name="Pai G."/>
            <person name="Parker D."/>
            <person name="Paul H.A."/>
            <person name="Pfannkoch C."/>
            <person name="Pohl C.S."/>
            <person name="Rogers Y.-H.C."/>
            <person name="Ruiz S.J."/>
            <person name="Sabo A."/>
            <person name="Santibanez J."/>
            <person name="Schneider B.W."/>
            <person name="Smith S.M."/>
            <person name="Sodergren E."/>
            <person name="Svatek A.F."/>
            <person name="Utterback T.R."/>
            <person name="Vattathil S."/>
            <person name="Warren W."/>
            <person name="White C.S."/>
            <person name="Chinwalla A.T."/>
            <person name="Feng Y."/>
            <person name="Halpern A.L."/>
            <person name="Hillier L.W."/>
            <person name="Huang X."/>
            <person name="Minx P."/>
            <person name="Nelson J.O."/>
            <person name="Pepin K.H."/>
            <person name="Qin X."/>
            <person name="Sutton G.G."/>
            <person name="Venter E."/>
            <person name="Walenz B.P."/>
            <person name="Wallis J.W."/>
            <person name="Worley K.C."/>
            <person name="Yang S.-P."/>
            <person name="Jones S.M."/>
            <person name="Marra M.A."/>
            <person name="Rocchi M."/>
            <person name="Schein J.E."/>
            <person name="Baertsch R."/>
            <person name="Clarke L."/>
            <person name="Csuros M."/>
            <person name="Glasscock J."/>
            <person name="Harris R.A."/>
            <person name="Havlak P."/>
            <person name="Jackson A.R."/>
            <person name="Jiang H."/>
            <person name="Liu Y."/>
            <person name="Messina D.N."/>
            <person name="Shen Y."/>
            <person name="Song H.X.-Z."/>
            <person name="Wylie T."/>
            <person name="Zhang L."/>
            <person name="Birney E."/>
            <person name="Han K."/>
            <person name="Konkel M.K."/>
            <person name="Lee J."/>
            <person name="Smit A.F.A."/>
            <person name="Ullmer B."/>
            <person name="Wang H."/>
            <person name="Xing J."/>
            <person name="Burhans R."/>
            <person name="Cheng Z."/>
            <person name="Karro J.E."/>
            <person name="Ma J."/>
            <person name="Raney B."/>
            <person name="She X."/>
            <person name="Cox M.J."/>
            <person name="Demuth J.P."/>
            <person name="Dumas L.J."/>
            <person name="Han S.-G."/>
            <person name="Hopkins J."/>
            <person name="Karimpour-Fard A."/>
            <person name="Kim Y.H."/>
            <person name="Pollack J.R."/>
            <person name="Vinar T."/>
            <person name="Addo-Quaye C."/>
            <person name="Degenhardt J."/>
            <person name="Denby A."/>
            <person name="Hubisz M.J."/>
            <person name="Indap A."/>
            <person name="Kosiol C."/>
            <person name="Lahn B.T."/>
            <person name="Lawson H.A."/>
            <person name="Marklein A."/>
            <person name="Nielsen R."/>
            <person name="Vallender E.J."/>
            <person name="Clark A.G."/>
            <person name="Ferguson B."/>
            <person name="Hernandez R.D."/>
            <person name="Hirani K."/>
            <person name="Kehrer-Sawatzki H."/>
            <person name="Kolb J."/>
            <person name="Patil S."/>
            <person name="Pu L.-L."/>
            <person name="Ren Y."/>
            <person name="Smith D.G."/>
            <person name="Wheeler D.A."/>
            <person name="Schenck I."/>
            <person name="Ball E.V."/>
            <person name="Chen R."/>
            <person name="Cooper D.N."/>
            <person name="Giardine B."/>
            <person name="Hsu F."/>
            <person name="Kent W.J."/>
            <person name="Lesk A."/>
            <person name="Nelson D.L."/>
            <person name="O'brien W.E."/>
            <person name="Pruefer K."/>
            <person name="Stenson P.D."/>
            <person name="Wallace J.C."/>
            <person name="Ke H."/>
            <person name="Liu X.-M."/>
            <person name="Wang P."/>
            <person name="Xiang A.P."/>
            <person name="Yang F."/>
            <person name="Barber G.P."/>
            <person name="Haussler D."/>
            <person name="Karolchik D."/>
            <person name="Kern A.D."/>
            <person name="Kuhn R.M."/>
            <person name="Smith K.E."/>
            <person name="Zwieg A.S."/>
        </authorList>
    </citation>
    <scope>NUCLEOTIDE SEQUENCE [LARGE SCALE GENOMIC DNA]</scope>
    <source>
        <strain evidence="2">17573</strain>
    </source>
</reference>
<evidence type="ECO:0000313" key="2">
    <source>
        <dbReference type="Proteomes" id="UP000006718"/>
    </source>
</evidence>
<protein>
    <submittedName>
        <fullName evidence="1">Uncharacterized protein</fullName>
    </submittedName>
</protein>
<sequence length="116" mass="13385">MQVEEVVLKTTWKTTGHCTLTLRSSVFFFVLRRSFVFVAQIGVQWRDLSSLQPPPPRFKRFSCLSLRGSWDYRCMPPHPANFCIFSRDGVSPCWPGWSRTPDLVICLPRLPKVLGL</sequence>
<reference evidence="1" key="3">
    <citation type="submission" date="2025-08" db="UniProtKB">
        <authorList>
            <consortium name="Ensembl"/>
        </authorList>
    </citation>
    <scope>IDENTIFICATION</scope>
    <source>
        <strain evidence="1">17573</strain>
    </source>
</reference>
<evidence type="ECO:0000313" key="1">
    <source>
        <dbReference type="Ensembl" id="ENSMMUP00000072320.1"/>
    </source>
</evidence>
<dbReference type="STRING" id="9544.ENSMMUP00000072320"/>
<proteinExistence type="predicted"/>
<dbReference type="PaxDb" id="9544-ENSMMUP00000040487"/>